<dbReference type="VEuPathDB" id="TrichDB:TVAG_175920"/>
<keyword evidence="2" id="KW-1185">Reference proteome</keyword>
<dbReference type="InParanoid" id="A2GK56"/>
<reference evidence="1" key="2">
    <citation type="journal article" date="2007" name="Science">
        <title>Draft genome sequence of the sexually transmitted pathogen Trichomonas vaginalis.</title>
        <authorList>
            <person name="Carlton J.M."/>
            <person name="Hirt R.P."/>
            <person name="Silva J.C."/>
            <person name="Delcher A.L."/>
            <person name="Schatz M."/>
            <person name="Zhao Q."/>
            <person name="Wortman J.R."/>
            <person name="Bidwell S.L."/>
            <person name="Alsmark U.C.M."/>
            <person name="Besteiro S."/>
            <person name="Sicheritz-Ponten T."/>
            <person name="Noel C.J."/>
            <person name="Dacks J.B."/>
            <person name="Foster P.G."/>
            <person name="Simillion C."/>
            <person name="Van de Peer Y."/>
            <person name="Miranda-Saavedra D."/>
            <person name="Barton G.J."/>
            <person name="Westrop G.D."/>
            <person name="Mueller S."/>
            <person name="Dessi D."/>
            <person name="Fiori P.L."/>
            <person name="Ren Q."/>
            <person name="Paulsen I."/>
            <person name="Zhang H."/>
            <person name="Bastida-Corcuera F.D."/>
            <person name="Simoes-Barbosa A."/>
            <person name="Brown M.T."/>
            <person name="Hayes R.D."/>
            <person name="Mukherjee M."/>
            <person name="Okumura C.Y."/>
            <person name="Schneider R."/>
            <person name="Smith A.J."/>
            <person name="Vanacova S."/>
            <person name="Villalvazo M."/>
            <person name="Haas B.J."/>
            <person name="Pertea M."/>
            <person name="Feldblyum T.V."/>
            <person name="Utterback T.R."/>
            <person name="Shu C.L."/>
            <person name="Osoegawa K."/>
            <person name="de Jong P.J."/>
            <person name="Hrdy I."/>
            <person name="Horvathova L."/>
            <person name="Zubacova Z."/>
            <person name="Dolezal P."/>
            <person name="Malik S.B."/>
            <person name="Logsdon J.M. Jr."/>
            <person name="Henze K."/>
            <person name="Gupta A."/>
            <person name="Wang C.C."/>
            <person name="Dunne R.L."/>
            <person name="Upcroft J.A."/>
            <person name="Upcroft P."/>
            <person name="White O."/>
            <person name="Salzberg S.L."/>
            <person name="Tang P."/>
            <person name="Chiu C.-H."/>
            <person name="Lee Y.-S."/>
            <person name="Embley T.M."/>
            <person name="Coombs G.H."/>
            <person name="Mottram J.C."/>
            <person name="Tachezy J."/>
            <person name="Fraser-Liggett C.M."/>
            <person name="Johnson P.J."/>
        </authorList>
    </citation>
    <scope>NUCLEOTIDE SEQUENCE [LARGE SCALE GENOMIC DNA]</scope>
    <source>
        <strain evidence="1">G3</strain>
    </source>
</reference>
<evidence type="ECO:0000313" key="1">
    <source>
        <dbReference type="EMBL" id="EAX82461.1"/>
    </source>
</evidence>
<evidence type="ECO:0000313" key="2">
    <source>
        <dbReference type="Proteomes" id="UP000001542"/>
    </source>
</evidence>
<accession>A2GK56</accession>
<dbReference type="EMBL" id="DS116683">
    <property type="protein sequence ID" value="EAX82461.1"/>
    <property type="molecule type" value="Genomic_DNA"/>
</dbReference>
<name>A2GK56_TRIV3</name>
<sequence length="77" mass="8482">MSDKKTFTYRRSHGRPPPESPLTIHLLGCYTAFDQINHSAAPSKSASVFGWRSPIGTPLGFCKPEAQYLFSLAARIA</sequence>
<protein>
    <submittedName>
        <fullName evidence="1">Uncharacterized protein</fullName>
    </submittedName>
</protein>
<organism evidence="1 2">
    <name type="scientific">Trichomonas vaginalis (strain ATCC PRA-98 / G3)</name>
    <dbReference type="NCBI Taxonomy" id="412133"/>
    <lineage>
        <taxon>Eukaryota</taxon>
        <taxon>Metamonada</taxon>
        <taxon>Parabasalia</taxon>
        <taxon>Trichomonadida</taxon>
        <taxon>Trichomonadidae</taxon>
        <taxon>Trichomonas</taxon>
    </lineage>
</organism>
<dbReference type="AlphaFoldDB" id="A2GK56"/>
<reference evidence="1" key="1">
    <citation type="submission" date="2006-10" db="EMBL/GenBank/DDBJ databases">
        <authorList>
            <person name="Amadeo P."/>
            <person name="Zhao Q."/>
            <person name="Wortman J."/>
            <person name="Fraser-Liggett C."/>
            <person name="Carlton J."/>
        </authorList>
    </citation>
    <scope>NUCLEOTIDE SEQUENCE</scope>
    <source>
        <strain evidence="1">G3</strain>
    </source>
</reference>
<dbReference type="Proteomes" id="UP000001542">
    <property type="component" value="Unassembled WGS sequence"/>
</dbReference>
<proteinExistence type="predicted"/>
<gene>
    <name evidence="1" type="ORF">TVAG_175920</name>
</gene>